<accession>A0A081ETL1</accession>
<evidence type="ECO:0000256" key="5">
    <source>
        <dbReference type="ARBA" id="ARBA00023136"/>
    </source>
</evidence>
<dbReference type="OrthoDB" id="201875at2157"/>
<dbReference type="Pfam" id="PF03626">
    <property type="entry name" value="COX4_pro"/>
    <property type="match status" value="1"/>
</dbReference>
<evidence type="ECO:0000256" key="3">
    <source>
        <dbReference type="ARBA" id="ARBA00022692"/>
    </source>
</evidence>
<dbReference type="Proteomes" id="UP000053331">
    <property type="component" value="Unassembled WGS sequence"/>
</dbReference>
<keyword evidence="3 6" id="KW-0812">Transmembrane</keyword>
<feature type="transmembrane region" description="Helical" evidence="6">
    <location>
        <begin position="39"/>
        <end position="58"/>
    </location>
</feature>
<dbReference type="RefSeq" id="WP_050023101.1">
    <property type="nucleotide sequence ID" value="NZ_JNFH02000003.1"/>
</dbReference>
<name>A0A081ETL1_9EURY</name>
<evidence type="ECO:0000256" key="1">
    <source>
        <dbReference type="ARBA" id="ARBA00004651"/>
    </source>
</evidence>
<keyword evidence="5 6" id="KW-0472">Membrane</keyword>
<organism evidence="7 8">
    <name type="scientific">Halorubrum saccharovorum</name>
    <dbReference type="NCBI Taxonomy" id="2248"/>
    <lineage>
        <taxon>Archaea</taxon>
        <taxon>Methanobacteriati</taxon>
        <taxon>Methanobacteriota</taxon>
        <taxon>Stenosarchaea group</taxon>
        <taxon>Halobacteria</taxon>
        <taxon>Halobacteriales</taxon>
        <taxon>Haloferacaceae</taxon>
        <taxon>Halorubrum</taxon>
    </lineage>
</organism>
<dbReference type="InterPro" id="IPR005171">
    <property type="entry name" value="Cyt_c_oxidase_su4_prok"/>
</dbReference>
<evidence type="ECO:0000313" key="8">
    <source>
        <dbReference type="Proteomes" id="UP000053331"/>
    </source>
</evidence>
<protein>
    <recommendedName>
        <fullName evidence="9">Cytochrome C oxidase subunit IV</fullName>
    </recommendedName>
</protein>
<feature type="transmembrane region" description="Helical" evidence="6">
    <location>
        <begin position="6"/>
        <end position="27"/>
    </location>
</feature>
<proteinExistence type="predicted"/>
<comment type="subcellular location">
    <subcellularLocation>
        <location evidence="1">Cell membrane</location>
        <topology evidence="1">Multi-pass membrane protein</topology>
    </subcellularLocation>
</comment>
<keyword evidence="4 6" id="KW-1133">Transmembrane helix</keyword>
<reference evidence="7 8" key="1">
    <citation type="journal article" date="2015" name="Genome Announc.">
        <title>Draft genome sequence of a Halorubrum H3 strain isolated from the burlinskoye salt lake (Altai Krai, Russia).</title>
        <authorList>
            <person name="Rozanov A.S."/>
            <person name="Bryanskaya A.V."/>
            <person name="Malup T.K."/>
            <person name="Kotenko A.V."/>
            <person name="Peltek S.E."/>
        </authorList>
    </citation>
    <scope>NUCLEOTIDE SEQUENCE [LARGE SCALE GENOMIC DNA]</scope>
    <source>
        <strain evidence="7 8">H3</strain>
    </source>
</reference>
<dbReference type="EMBL" id="JNFH02000003">
    <property type="protein sequence ID" value="KDS90749.1"/>
    <property type="molecule type" value="Genomic_DNA"/>
</dbReference>
<sequence length="91" mass="10049">MSDDSLKLYTAIYVALLVAAALNFVLFEADFLNFTYAQALGGTMVIATVKTLLIVAYFQHLRWENRSLTYVMALALALTMLLMAAATYSIS</sequence>
<keyword evidence="2" id="KW-1003">Cell membrane</keyword>
<feature type="transmembrane region" description="Helical" evidence="6">
    <location>
        <begin position="70"/>
        <end position="90"/>
    </location>
</feature>
<dbReference type="GO" id="GO:0005886">
    <property type="term" value="C:plasma membrane"/>
    <property type="evidence" value="ECO:0007669"/>
    <property type="project" value="UniProtKB-SubCell"/>
</dbReference>
<evidence type="ECO:0000256" key="4">
    <source>
        <dbReference type="ARBA" id="ARBA00022989"/>
    </source>
</evidence>
<evidence type="ECO:0000256" key="6">
    <source>
        <dbReference type="SAM" id="Phobius"/>
    </source>
</evidence>
<evidence type="ECO:0000313" key="7">
    <source>
        <dbReference type="EMBL" id="KDS90749.1"/>
    </source>
</evidence>
<comment type="caution">
    <text evidence="7">The sequence shown here is derived from an EMBL/GenBank/DDBJ whole genome shotgun (WGS) entry which is preliminary data.</text>
</comment>
<evidence type="ECO:0000256" key="2">
    <source>
        <dbReference type="ARBA" id="ARBA00022475"/>
    </source>
</evidence>
<keyword evidence="8" id="KW-1185">Reference proteome</keyword>
<evidence type="ECO:0008006" key="9">
    <source>
        <dbReference type="Google" id="ProtNLM"/>
    </source>
</evidence>
<gene>
    <name evidence="7" type="ORF">FK85_10515</name>
</gene>
<dbReference type="AlphaFoldDB" id="A0A081ETL1"/>